<dbReference type="HOGENOM" id="CLU_091039_1_0_1"/>
<gene>
    <name evidence="2" type="ORF">LOTGIDRAFT_190525</name>
</gene>
<dbReference type="InterPro" id="IPR017920">
    <property type="entry name" value="COMM"/>
</dbReference>
<dbReference type="AlphaFoldDB" id="V4ABV9"/>
<dbReference type="GeneID" id="20244900"/>
<dbReference type="PROSITE" id="PS51269">
    <property type="entry name" value="COMM"/>
    <property type="match status" value="1"/>
</dbReference>
<keyword evidence="3" id="KW-1185">Reference proteome</keyword>
<dbReference type="RefSeq" id="XP_009056711.1">
    <property type="nucleotide sequence ID" value="XM_009058463.1"/>
</dbReference>
<dbReference type="KEGG" id="lgi:LOTGIDRAFT_190525"/>
<protein>
    <recommendedName>
        <fullName evidence="1">COMM domain-containing protein</fullName>
    </recommendedName>
</protein>
<feature type="domain" description="COMM" evidence="1">
    <location>
        <begin position="130"/>
        <end position="199"/>
    </location>
</feature>
<reference evidence="2 3" key="1">
    <citation type="journal article" date="2013" name="Nature">
        <title>Insights into bilaterian evolution from three spiralian genomes.</title>
        <authorList>
            <person name="Simakov O."/>
            <person name="Marletaz F."/>
            <person name="Cho S.J."/>
            <person name="Edsinger-Gonzales E."/>
            <person name="Havlak P."/>
            <person name="Hellsten U."/>
            <person name="Kuo D.H."/>
            <person name="Larsson T."/>
            <person name="Lv J."/>
            <person name="Arendt D."/>
            <person name="Savage R."/>
            <person name="Osoegawa K."/>
            <person name="de Jong P."/>
            <person name="Grimwood J."/>
            <person name="Chapman J.A."/>
            <person name="Shapiro H."/>
            <person name="Aerts A."/>
            <person name="Otillar R.P."/>
            <person name="Terry A.Y."/>
            <person name="Boore J.L."/>
            <person name="Grigoriev I.V."/>
            <person name="Lindberg D.R."/>
            <person name="Seaver E.C."/>
            <person name="Weisblat D.A."/>
            <person name="Putnam N.H."/>
            <person name="Rokhsar D.S."/>
        </authorList>
    </citation>
    <scope>NUCLEOTIDE SEQUENCE [LARGE SCALE GENOMIC DNA]</scope>
</reference>
<dbReference type="Pfam" id="PF21672">
    <property type="entry name" value="COMM_HN"/>
    <property type="match status" value="1"/>
</dbReference>
<dbReference type="OMA" id="FVEFNHK"/>
<dbReference type="CTD" id="20244900"/>
<dbReference type="Proteomes" id="UP000030746">
    <property type="component" value="Unassembled WGS sequence"/>
</dbReference>
<dbReference type="OrthoDB" id="77522at2759"/>
<dbReference type="PANTHER" id="PTHR12333">
    <property type="entry name" value="COMM DOMAIN CONTAINING PROTEIN 10"/>
    <property type="match status" value="1"/>
</dbReference>
<evidence type="ECO:0000259" key="1">
    <source>
        <dbReference type="PROSITE" id="PS51269"/>
    </source>
</evidence>
<dbReference type="InterPro" id="IPR037361">
    <property type="entry name" value="COMMD10"/>
</dbReference>
<organism evidence="2 3">
    <name type="scientific">Lottia gigantea</name>
    <name type="common">Giant owl limpet</name>
    <dbReference type="NCBI Taxonomy" id="225164"/>
    <lineage>
        <taxon>Eukaryota</taxon>
        <taxon>Metazoa</taxon>
        <taxon>Spiralia</taxon>
        <taxon>Lophotrochozoa</taxon>
        <taxon>Mollusca</taxon>
        <taxon>Gastropoda</taxon>
        <taxon>Patellogastropoda</taxon>
        <taxon>Lottioidea</taxon>
        <taxon>Lottiidae</taxon>
        <taxon>Lottia</taxon>
    </lineage>
</organism>
<dbReference type="Pfam" id="PF07258">
    <property type="entry name" value="COMM_domain"/>
    <property type="match status" value="1"/>
</dbReference>
<dbReference type="STRING" id="225164.V4ABV9"/>
<dbReference type="PANTHER" id="PTHR12333:SF0">
    <property type="entry name" value="COMM DOMAIN-CONTAINING PROTEIN 10"/>
    <property type="match status" value="1"/>
</dbReference>
<dbReference type="EMBL" id="KB202050">
    <property type="protein sequence ID" value="ESO92570.1"/>
    <property type="molecule type" value="Genomic_DNA"/>
</dbReference>
<evidence type="ECO:0000313" key="3">
    <source>
        <dbReference type="Proteomes" id="UP000030746"/>
    </source>
</evidence>
<accession>V4ABV9</accession>
<name>V4ABV9_LOTGI</name>
<sequence>MAALMFTNTPSIQKAVSLINNLDNSKVSLLLSRILSKLYVSESRPFSEEEESKLQGALDVSGDDLGLILETLEFFVQQAAYHSAKPQVLASQLKGLEINEDKVDCIVEVWSNGAYEVINRLKSKGLAPKVLEDINWRLNLQLAQSSKVKLKAPNTLIELALKSEDSEQKERIRLDFSHEELYEFYQQLETIQKQLDTLFK</sequence>
<evidence type="ECO:0000313" key="2">
    <source>
        <dbReference type="EMBL" id="ESO92570.1"/>
    </source>
</evidence>
<proteinExistence type="predicted"/>